<dbReference type="SUPFAM" id="SSF53448">
    <property type="entry name" value="Nucleotide-diphospho-sugar transferases"/>
    <property type="match status" value="1"/>
</dbReference>
<dbReference type="PANTHER" id="PTHR10896">
    <property type="entry name" value="GALACTOSYLGALACTOSYLXYLOSYLPROTEIN 3-BETA-GLUCURONOSYLTRANSFERASE BETA-1,3-GLUCURONYLTRANSFERASE"/>
    <property type="match status" value="1"/>
</dbReference>
<comment type="subcellular location">
    <subcellularLocation>
        <location evidence="1 11">Golgi apparatus membrane</location>
        <topology evidence="1 11">Single-pass type II membrane protein</topology>
    </subcellularLocation>
</comment>
<evidence type="ECO:0000256" key="2">
    <source>
        <dbReference type="ARBA" id="ARBA00007706"/>
    </source>
</evidence>
<dbReference type="PANTHER" id="PTHR10896:SF65">
    <property type="entry name" value="GALACTOSYLGALACTOSYLXYLOSYLPROTEIN 3-BETA-GLUCURONOSYLTRANSFERASE 3"/>
    <property type="match status" value="1"/>
</dbReference>
<dbReference type="Pfam" id="PF03360">
    <property type="entry name" value="Glyco_transf_43"/>
    <property type="match status" value="1"/>
</dbReference>
<evidence type="ECO:0000256" key="4">
    <source>
        <dbReference type="ARBA" id="ARBA00022692"/>
    </source>
</evidence>
<comment type="function">
    <text evidence="11">Involved in the synthesis of glucuronoxylan hemicellulose in secondary cell walls.</text>
</comment>
<dbReference type="Proteomes" id="UP000824890">
    <property type="component" value="Unassembled WGS sequence"/>
</dbReference>
<keyword evidence="8" id="KW-0472">Membrane</keyword>
<evidence type="ECO:0000256" key="3">
    <source>
        <dbReference type="ARBA" id="ARBA00022679"/>
    </source>
</evidence>
<evidence type="ECO:0000313" key="12">
    <source>
        <dbReference type="EMBL" id="KAH0911375.1"/>
    </source>
</evidence>
<keyword evidence="6" id="KW-1133">Transmembrane helix</keyword>
<keyword evidence="13" id="KW-1185">Reference proteome</keyword>
<dbReference type="EC" id="2.4.-.-" evidence="11"/>
<proteinExistence type="inferred from homology"/>
<keyword evidence="7 11" id="KW-0333">Golgi apparatus</keyword>
<evidence type="ECO:0000256" key="9">
    <source>
        <dbReference type="ARBA" id="ARBA00023180"/>
    </source>
</evidence>
<evidence type="ECO:0000256" key="10">
    <source>
        <dbReference type="ARBA" id="ARBA00023316"/>
    </source>
</evidence>
<evidence type="ECO:0000313" key="13">
    <source>
        <dbReference type="Proteomes" id="UP000824890"/>
    </source>
</evidence>
<keyword evidence="3 11" id="KW-0808">Transferase</keyword>
<dbReference type="InterPro" id="IPR029044">
    <property type="entry name" value="Nucleotide-diphossugar_trans"/>
</dbReference>
<evidence type="ECO:0000256" key="11">
    <source>
        <dbReference type="RuleBase" id="RU363127"/>
    </source>
</evidence>
<dbReference type="EMBL" id="JAGKQM010000009">
    <property type="protein sequence ID" value="KAH0911375.1"/>
    <property type="molecule type" value="Genomic_DNA"/>
</dbReference>
<name>A0ABQ8C2S4_BRANA</name>
<accession>A0ABQ8C2S4</accession>
<evidence type="ECO:0000256" key="5">
    <source>
        <dbReference type="ARBA" id="ARBA00022968"/>
    </source>
</evidence>
<organism evidence="12 13">
    <name type="scientific">Brassica napus</name>
    <name type="common">Rape</name>
    <dbReference type="NCBI Taxonomy" id="3708"/>
    <lineage>
        <taxon>Eukaryota</taxon>
        <taxon>Viridiplantae</taxon>
        <taxon>Streptophyta</taxon>
        <taxon>Embryophyta</taxon>
        <taxon>Tracheophyta</taxon>
        <taxon>Spermatophyta</taxon>
        <taxon>Magnoliopsida</taxon>
        <taxon>eudicotyledons</taxon>
        <taxon>Gunneridae</taxon>
        <taxon>Pentapetalae</taxon>
        <taxon>rosids</taxon>
        <taxon>malvids</taxon>
        <taxon>Brassicales</taxon>
        <taxon>Brassicaceae</taxon>
        <taxon>Brassiceae</taxon>
        <taxon>Brassica</taxon>
    </lineage>
</organism>
<evidence type="ECO:0000256" key="8">
    <source>
        <dbReference type="ARBA" id="ARBA00023136"/>
    </source>
</evidence>
<evidence type="ECO:0000256" key="7">
    <source>
        <dbReference type="ARBA" id="ARBA00023034"/>
    </source>
</evidence>
<comment type="caution">
    <text evidence="12">The sequence shown here is derived from an EMBL/GenBank/DDBJ whole genome shotgun (WGS) entry which is preliminary data.</text>
</comment>
<dbReference type="InterPro" id="IPR005027">
    <property type="entry name" value="Glyco_trans_43"/>
</dbReference>
<keyword evidence="5 11" id="KW-0735">Signal-anchor</keyword>
<sequence length="240" mass="27302">MVSEGFNVIRDAFNPANSLPMLPLVLSFKPQREEVAVDGVSFVEIEKKEEEMEFVPRKLIIVVTPTYNRAMQAYYLNKIAHTLRLVESPVLLDSGGGQCGVRNMASLKDSGVHQRNTALEHIELHKLDGVLYFADDDNLYSLELFQSLRQIIRFGTWPVAMLAPSKNKAILEGPICNGSQSKRLRRFHVDMSGFAFNSTILWDPKRWRRPVSHPTRQLDTTVKEGFQETTFIEQVVAQIL</sequence>
<keyword evidence="4" id="KW-0812">Transmembrane</keyword>
<gene>
    <name evidence="12" type="ORF">HID58_034696</name>
</gene>
<protein>
    <recommendedName>
        <fullName evidence="11">Glycosyltransferases</fullName>
        <ecNumber evidence="11">2.4.-.-</ecNumber>
    </recommendedName>
</protein>
<comment type="similarity">
    <text evidence="2 11">Belongs to the glycosyltransferase 43 family.</text>
</comment>
<keyword evidence="9" id="KW-0325">Glycoprotein</keyword>
<evidence type="ECO:0000256" key="6">
    <source>
        <dbReference type="ARBA" id="ARBA00022989"/>
    </source>
</evidence>
<evidence type="ECO:0000256" key="1">
    <source>
        <dbReference type="ARBA" id="ARBA00004323"/>
    </source>
</evidence>
<dbReference type="Gene3D" id="3.90.550.10">
    <property type="entry name" value="Spore Coat Polysaccharide Biosynthesis Protein SpsA, Chain A"/>
    <property type="match status" value="2"/>
</dbReference>
<keyword evidence="10 11" id="KW-0961">Cell wall biogenesis/degradation</keyword>
<reference evidence="12 13" key="1">
    <citation type="submission" date="2021-05" db="EMBL/GenBank/DDBJ databases">
        <title>Genome Assembly of Synthetic Allotetraploid Brassica napus Reveals Homoeologous Exchanges between Subgenomes.</title>
        <authorList>
            <person name="Davis J.T."/>
        </authorList>
    </citation>
    <scope>NUCLEOTIDE SEQUENCE [LARGE SCALE GENOMIC DNA]</scope>
    <source>
        <strain evidence="13">cv. Da-Ae</strain>
        <tissue evidence="12">Seedling</tissue>
    </source>
</reference>